<evidence type="ECO:0000256" key="1">
    <source>
        <dbReference type="SAM" id="Phobius"/>
    </source>
</evidence>
<protein>
    <recommendedName>
        <fullName evidence="3">SMODS and SLOG-associating 2TM effector domain-containing protein</fullName>
    </recommendedName>
</protein>
<dbReference type="RefSeq" id="WP_349343609.1">
    <property type="nucleotide sequence ID" value="NZ_CP157802.1"/>
</dbReference>
<feature type="transmembrane region" description="Helical" evidence="1">
    <location>
        <begin position="201"/>
        <end position="230"/>
    </location>
</feature>
<dbReference type="AlphaFoldDB" id="A0AAU7MQ19"/>
<evidence type="ECO:0008006" key="3">
    <source>
        <dbReference type="Google" id="ProtNLM"/>
    </source>
</evidence>
<sequence>MSHLGPELHQAIQNNDMNSVIFTDPFGEETRKSKRNLMGSAFVGLLIAMLHLRVSGFLGLTTEEGGLGNEVAAGLAFLLISYFLIAFVLAAYIDLQAWHFKQERQLTRPYLELLLRIDDRIHTTGLHIEGARSDLNSLSEDQRTQDRVHNMTAISKGTESLKHINVELNGFVQEVRPLIRKWETTVRSMERLSARFRARLFSLWILDIAFPVLLALWALYLCGGGFVAILSGNQS</sequence>
<accession>A0AAU7MQ19</accession>
<proteinExistence type="predicted"/>
<dbReference type="EMBL" id="CP157802">
    <property type="protein sequence ID" value="XBQ20484.1"/>
    <property type="molecule type" value="Genomic_DNA"/>
</dbReference>
<name>A0AAU7MQ19_9GAMM</name>
<evidence type="ECO:0000313" key="2">
    <source>
        <dbReference type="EMBL" id="XBQ20484.1"/>
    </source>
</evidence>
<dbReference type="KEGG" id="mamm:ABNF92_04835"/>
<gene>
    <name evidence="2" type="ORF">ABNF92_04835</name>
</gene>
<feature type="transmembrane region" description="Helical" evidence="1">
    <location>
        <begin position="41"/>
        <end position="60"/>
    </location>
</feature>
<keyword evidence="1" id="KW-0472">Membrane</keyword>
<keyword evidence="1" id="KW-1133">Transmembrane helix</keyword>
<keyword evidence="1" id="KW-0812">Transmembrane</keyword>
<reference evidence="2" key="1">
    <citation type="submission" date="2024-05" db="EMBL/GenBank/DDBJ databases">
        <title>Draft Genome Sequences of Flagellimonas sp. MMG031 and Marinobacter sp. MMG032 Isolated from the dinoflagellate Symbiodinium pilosum.</title>
        <authorList>
            <person name="Shikuma N.J."/>
            <person name="Farrell M.V."/>
        </authorList>
    </citation>
    <scope>NUCLEOTIDE SEQUENCE</scope>
    <source>
        <strain evidence="2">MMG032</strain>
    </source>
</reference>
<feature type="transmembrane region" description="Helical" evidence="1">
    <location>
        <begin position="72"/>
        <end position="95"/>
    </location>
</feature>
<organism evidence="2">
    <name type="scientific">Marinobacter sp. MMG032</name>
    <dbReference type="NCBI Taxonomy" id="3158548"/>
    <lineage>
        <taxon>Bacteria</taxon>
        <taxon>Pseudomonadati</taxon>
        <taxon>Pseudomonadota</taxon>
        <taxon>Gammaproteobacteria</taxon>
        <taxon>Pseudomonadales</taxon>
        <taxon>Marinobacteraceae</taxon>
        <taxon>Marinobacter</taxon>
    </lineage>
</organism>